<protein>
    <recommendedName>
        <fullName evidence="3 12">Thymidylate kinase</fullName>
        <ecNumber evidence="2 12">2.7.4.9</ecNumber>
    </recommendedName>
    <alternativeName>
        <fullName evidence="9 12">dTMP kinase</fullName>
    </alternativeName>
</protein>
<evidence type="ECO:0000256" key="7">
    <source>
        <dbReference type="ARBA" id="ARBA00022777"/>
    </source>
</evidence>
<evidence type="ECO:0000256" key="12">
    <source>
        <dbReference type="HAMAP-Rule" id="MF_00165"/>
    </source>
</evidence>
<dbReference type="AlphaFoldDB" id="A0A2A4X1J2"/>
<dbReference type="InterPro" id="IPR039430">
    <property type="entry name" value="Thymidylate_kin-like_dom"/>
</dbReference>
<evidence type="ECO:0000256" key="3">
    <source>
        <dbReference type="ARBA" id="ARBA00017144"/>
    </source>
</evidence>
<evidence type="ECO:0000256" key="5">
    <source>
        <dbReference type="ARBA" id="ARBA00022727"/>
    </source>
</evidence>
<dbReference type="EC" id="2.7.4.9" evidence="2 12"/>
<evidence type="ECO:0000256" key="4">
    <source>
        <dbReference type="ARBA" id="ARBA00022679"/>
    </source>
</evidence>
<accession>A0A2A4X1J2</accession>
<proteinExistence type="inferred from homology"/>
<dbReference type="PANTHER" id="PTHR10344:SF4">
    <property type="entry name" value="UMP-CMP KINASE 2, MITOCHONDRIAL"/>
    <property type="match status" value="1"/>
</dbReference>
<keyword evidence="8 12" id="KW-0067">ATP-binding</keyword>
<keyword evidence="7 12" id="KW-0418">Kinase</keyword>
<dbReference type="GO" id="GO:0006227">
    <property type="term" value="P:dUDP biosynthetic process"/>
    <property type="evidence" value="ECO:0007669"/>
    <property type="project" value="TreeGrafter"/>
</dbReference>
<evidence type="ECO:0000256" key="2">
    <source>
        <dbReference type="ARBA" id="ARBA00012980"/>
    </source>
</evidence>
<dbReference type="GO" id="GO:0006235">
    <property type="term" value="P:dTTP biosynthetic process"/>
    <property type="evidence" value="ECO:0007669"/>
    <property type="project" value="UniProtKB-UniRule"/>
</dbReference>
<evidence type="ECO:0000313" key="14">
    <source>
        <dbReference type="EMBL" id="PCI76508.1"/>
    </source>
</evidence>
<keyword evidence="6 12" id="KW-0547">Nucleotide-binding</keyword>
<evidence type="ECO:0000259" key="13">
    <source>
        <dbReference type="Pfam" id="PF02223"/>
    </source>
</evidence>
<dbReference type="Gene3D" id="3.40.50.300">
    <property type="entry name" value="P-loop containing nucleotide triphosphate hydrolases"/>
    <property type="match status" value="1"/>
</dbReference>
<sequence length="212" mass="23734">MTNRRGLFLTLEGAEGVGKSTNIEFITQYLEQRGIEYVLTREPGGTQLAERIRDLLLAVHEEPMAELTELLLVFAARAQHLDKVIEPALTAGKWVVCDRFTDATFAYQGAGRGLSVETIGQLQSMVQGELRPDLTLILDLDPEIGMERASNRGKLDRFEREQQSFFRSVRQGYLDIAQAEPERCTVIDASKPLEEVKLDLLAALEQGLSRIT</sequence>
<dbReference type="CDD" id="cd01672">
    <property type="entry name" value="TMPK"/>
    <property type="match status" value="1"/>
</dbReference>
<dbReference type="Proteomes" id="UP000218767">
    <property type="component" value="Unassembled WGS sequence"/>
</dbReference>
<dbReference type="GO" id="GO:0005829">
    <property type="term" value="C:cytosol"/>
    <property type="evidence" value="ECO:0007669"/>
    <property type="project" value="TreeGrafter"/>
</dbReference>
<dbReference type="EMBL" id="NVUL01000056">
    <property type="protein sequence ID" value="PCI76508.1"/>
    <property type="molecule type" value="Genomic_DNA"/>
</dbReference>
<gene>
    <name evidence="12" type="primary">tmk</name>
    <name evidence="14" type="ORF">COB20_10495</name>
</gene>
<dbReference type="SUPFAM" id="SSF52540">
    <property type="entry name" value="P-loop containing nucleoside triphosphate hydrolases"/>
    <property type="match status" value="1"/>
</dbReference>
<comment type="function">
    <text evidence="11 12">Phosphorylation of dTMP to form dTDP in both de novo and salvage pathways of dTTP synthesis.</text>
</comment>
<keyword evidence="5 12" id="KW-0545">Nucleotide biosynthesis</keyword>
<name>A0A2A4X1J2_9GAMM</name>
<keyword evidence="4 12" id="KW-0808">Transferase</keyword>
<evidence type="ECO:0000256" key="10">
    <source>
        <dbReference type="ARBA" id="ARBA00048743"/>
    </source>
</evidence>
<comment type="catalytic activity">
    <reaction evidence="10 12">
        <text>dTMP + ATP = dTDP + ADP</text>
        <dbReference type="Rhea" id="RHEA:13517"/>
        <dbReference type="ChEBI" id="CHEBI:30616"/>
        <dbReference type="ChEBI" id="CHEBI:58369"/>
        <dbReference type="ChEBI" id="CHEBI:63528"/>
        <dbReference type="ChEBI" id="CHEBI:456216"/>
        <dbReference type="EC" id="2.7.4.9"/>
    </reaction>
</comment>
<dbReference type="NCBIfam" id="TIGR00041">
    <property type="entry name" value="DTMP_kinase"/>
    <property type="match status" value="1"/>
</dbReference>
<dbReference type="GO" id="GO:0005524">
    <property type="term" value="F:ATP binding"/>
    <property type="evidence" value="ECO:0007669"/>
    <property type="project" value="UniProtKB-UniRule"/>
</dbReference>
<feature type="domain" description="Thymidylate kinase-like" evidence="13">
    <location>
        <begin position="11"/>
        <end position="197"/>
    </location>
</feature>
<dbReference type="HAMAP" id="MF_00165">
    <property type="entry name" value="Thymidylate_kinase"/>
    <property type="match status" value="1"/>
</dbReference>
<dbReference type="GO" id="GO:0006233">
    <property type="term" value="P:dTDP biosynthetic process"/>
    <property type="evidence" value="ECO:0007669"/>
    <property type="project" value="InterPro"/>
</dbReference>
<comment type="caution">
    <text evidence="14">The sequence shown here is derived from an EMBL/GenBank/DDBJ whole genome shotgun (WGS) entry which is preliminary data.</text>
</comment>
<evidence type="ECO:0000256" key="1">
    <source>
        <dbReference type="ARBA" id="ARBA00009776"/>
    </source>
</evidence>
<dbReference type="Pfam" id="PF02223">
    <property type="entry name" value="Thymidylate_kin"/>
    <property type="match status" value="1"/>
</dbReference>
<feature type="binding site" evidence="12">
    <location>
        <begin position="13"/>
        <end position="20"/>
    </location>
    <ligand>
        <name>ATP</name>
        <dbReference type="ChEBI" id="CHEBI:30616"/>
    </ligand>
</feature>
<evidence type="ECO:0000256" key="11">
    <source>
        <dbReference type="ARBA" id="ARBA00057735"/>
    </source>
</evidence>
<evidence type="ECO:0000313" key="15">
    <source>
        <dbReference type="Proteomes" id="UP000218767"/>
    </source>
</evidence>
<evidence type="ECO:0000256" key="6">
    <source>
        <dbReference type="ARBA" id="ARBA00022741"/>
    </source>
</evidence>
<dbReference type="FunFam" id="3.40.50.300:FF:000225">
    <property type="entry name" value="Thymidylate kinase"/>
    <property type="match status" value="1"/>
</dbReference>
<dbReference type="GO" id="GO:0004798">
    <property type="term" value="F:dTMP kinase activity"/>
    <property type="evidence" value="ECO:0007669"/>
    <property type="project" value="UniProtKB-UniRule"/>
</dbReference>
<reference evidence="15" key="1">
    <citation type="submission" date="2017-08" db="EMBL/GenBank/DDBJ databases">
        <title>A dynamic microbial community with high functional redundancy inhabits the cold, oxic subseafloor aquifer.</title>
        <authorList>
            <person name="Tully B.J."/>
            <person name="Wheat C.G."/>
            <person name="Glazer B.T."/>
            <person name="Huber J.A."/>
        </authorList>
    </citation>
    <scope>NUCLEOTIDE SEQUENCE [LARGE SCALE GENOMIC DNA]</scope>
</reference>
<evidence type="ECO:0000256" key="8">
    <source>
        <dbReference type="ARBA" id="ARBA00022840"/>
    </source>
</evidence>
<dbReference type="PANTHER" id="PTHR10344">
    <property type="entry name" value="THYMIDYLATE KINASE"/>
    <property type="match status" value="1"/>
</dbReference>
<organism evidence="14 15">
    <name type="scientific">SAR86 cluster bacterium</name>
    <dbReference type="NCBI Taxonomy" id="2030880"/>
    <lineage>
        <taxon>Bacteria</taxon>
        <taxon>Pseudomonadati</taxon>
        <taxon>Pseudomonadota</taxon>
        <taxon>Gammaproteobacteria</taxon>
        <taxon>SAR86 cluster</taxon>
    </lineage>
</organism>
<comment type="similarity">
    <text evidence="1 12">Belongs to the thymidylate kinase family.</text>
</comment>
<evidence type="ECO:0000256" key="9">
    <source>
        <dbReference type="ARBA" id="ARBA00029962"/>
    </source>
</evidence>
<dbReference type="InterPro" id="IPR018094">
    <property type="entry name" value="Thymidylate_kinase"/>
</dbReference>
<dbReference type="InterPro" id="IPR027417">
    <property type="entry name" value="P-loop_NTPase"/>
</dbReference>